<proteinExistence type="predicted"/>
<keyword evidence="4" id="KW-1185">Reference proteome</keyword>
<dbReference type="RefSeq" id="WP_163074699.1">
    <property type="nucleotide sequence ID" value="NZ_CP048630.1"/>
</dbReference>
<keyword evidence="2" id="KW-0472">Membrane</keyword>
<feature type="compositionally biased region" description="Low complexity" evidence="1">
    <location>
        <begin position="208"/>
        <end position="223"/>
    </location>
</feature>
<dbReference type="AlphaFoldDB" id="A0A6P1YPD6"/>
<keyword evidence="2" id="KW-0812">Transmembrane</keyword>
<feature type="compositionally biased region" description="Polar residues" evidence="1">
    <location>
        <begin position="1"/>
        <end position="14"/>
    </location>
</feature>
<dbReference type="EMBL" id="CP048630">
    <property type="protein sequence ID" value="QIB33604.1"/>
    <property type="molecule type" value="Genomic_DNA"/>
</dbReference>
<evidence type="ECO:0000313" key="4">
    <source>
        <dbReference type="Proteomes" id="UP000464751"/>
    </source>
</evidence>
<gene>
    <name evidence="3" type="ORF">G3A50_07745</name>
</gene>
<reference evidence="3 4" key="1">
    <citation type="submission" date="2020-02" db="EMBL/GenBank/DDBJ databases">
        <authorList>
            <person name="Li G."/>
        </authorList>
    </citation>
    <scope>NUCLEOTIDE SEQUENCE [LARGE SCALE GENOMIC DNA]</scope>
    <source>
        <strain evidence="3 4">DSM 102029</strain>
    </source>
</reference>
<accession>A0A6P1YPD6</accession>
<feature type="compositionally biased region" description="Low complexity" evidence="1">
    <location>
        <begin position="54"/>
        <end position="63"/>
    </location>
</feature>
<feature type="region of interest" description="Disordered" evidence="1">
    <location>
        <begin position="1"/>
        <end position="74"/>
    </location>
</feature>
<dbReference type="Proteomes" id="UP000464751">
    <property type="component" value="Chromosome"/>
</dbReference>
<evidence type="ECO:0000313" key="3">
    <source>
        <dbReference type="EMBL" id="QIB33604.1"/>
    </source>
</evidence>
<name>A0A6P1YPD6_9HYPH</name>
<feature type="transmembrane region" description="Helical" evidence="2">
    <location>
        <begin position="116"/>
        <end position="140"/>
    </location>
</feature>
<keyword evidence="2" id="KW-1133">Transmembrane helix</keyword>
<feature type="region of interest" description="Disordered" evidence="1">
    <location>
        <begin position="194"/>
        <end position="229"/>
    </location>
</feature>
<organism evidence="3 4">
    <name type="scientific">Ancylobacter pratisalsi</name>
    <dbReference type="NCBI Taxonomy" id="1745854"/>
    <lineage>
        <taxon>Bacteria</taxon>
        <taxon>Pseudomonadati</taxon>
        <taxon>Pseudomonadota</taxon>
        <taxon>Alphaproteobacteria</taxon>
        <taxon>Hyphomicrobiales</taxon>
        <taxon>Xanthobacteraceae</taxon>
        <taxon>Ancylobacter</taxon>
    </lineage>
</organism>
<protein>
    <submittedName>
        <fullName evidence="3">Uncharacterized protein</fullName>
    </submittedName>
</protein>
<dbReference type="KEGG" id="apra:G3A50_07745"/>
<evidence type="ECO:0000256" key="1">
    <source>
        <dbReference type="SAM" id="MobiDB-lite"/>
    </source>
</evidence>
<evidence type="ECO:0000256" key="2">
    <source>
        <dbReference type="SAM" id="Phobius"/>
    </source>
</evidence>
<sequence length="335" mass="35153">MTDSSDPQAPSPQMQERPLDTPAPEPTAPDSAIAEPTPTEKAAPERSVPERPAPAHARQAHASSRTKGPPQDPEAFHRWIEIERLKVEMRRLELDSRRLDAPIPTKEPQRRTSSHLTIATTAAFALTLLLLIAALIQIALLRSEIGALRGAQAAVEQRLDDRLAALLEARLAEMKPTSPAPMVAASTAPALPQAASPVTEAASGAGGVAPAEQQTPAEEAAPAVPEPPAKPAKLGTGYVVRMFAPTGAVPAARVEAFTNILKGAGFEVVVSDSGVVQPTANTLAYHAEAAGVAEKLATLVQSKRPALDLELRTSPSIPENAKQVLILNVTEGALN</sequence>